<organism evidence="2 3">
    <name type="scientific">Pseudooceanicola pacificus</name>
    <dbReference type="NCBI Taxonomy" id="2676438"/>
    <lineage>
        <taxon>Bacteria</taxon>
        <taxon>Pseudomonadati</taxon>
        <taxon>Pseudomonadota</taxon>
        <taxon>Alphaproteobacteria</taxon>
        <taxon>Rhodobacterales</taxon>
        <taxon>Paracoccaceae</taxon>
        <taxon>Pseudooceanicola</taxon>
    </lineage>
</organism>
<keyword evidence="3" id="KW-1185">Reference proteome</keyword>
<name>A0A844VZ59_9RHOB</name>
<evidence type="ECO:0000313" key="2">
    <source>
        <dbReference type="EMBL" id="MWB77056.1"/>
    </source>
</evidence>
<comment type="caution">
    <text evidence="2">The sequence shown here is derived from an EMBL/GenBank/DDBJ whole genome shotgun (WGS) entry which is preliminary data.</text>
</comment>
<evidence type="ECO:0000256" key="1">
    <source>
        <dbReference type="SAM" id="MobiDB-lite"/>
    </source>
</evidence>
<sequence>MNTIPRSTPRDPRTPSAPILPRDRWCLPPHHRWTFSHMLEMTATATAAIRRGQTAVWTLPAAARDVTGIGFESHRETRTVGA</sequence>
<evidence type="ECO:0000313" key="3">
    <source>
        <dbReference type="Proteomes" id="UP000443843"/>
    </source>
</evidence>
<dbReference type="AlphaFoldDB" id="A0A844VZ59"/>
<dbReference type="EMBL" id="WNXQ01000002">
    <property type="protein sequence ID" value="MWB77056.1"/>
    <property type="molecule type" value="Genomic_DNA"/>
</dbReference>
<dbReference type="RefSeq" id="WP_160381221.1">
    <property type="nucleotide sequence ID" value="NZ_WNXQ01000002.1"/>
</dbReference>
<dbReference type="Proteomes" id="UP000443843">
    <property type="component" value="Unassembled WGS sequence"/>
</dbReference>
<gene>
    <name evidence="2" type="ORF">GLS40_03350</name>
</gene>
<reference evidence="2 3" key="1">
    <citation type="submission" date="2019-11" db="EMBL/GenBank/DDBJ databases">
        <title>Pseudooceanicola pacifica sp. nov., isolated from deep-sea sediment of the Pacific Ocean.</title>
        <authorList>
            <person name="Lyu L."/>
        </authorList>
    </citation>
    <scope>NUCLEOTIDE SEQUENCE [LARGE SCALE GENOMIC DNA]</scope>
    <source>
        <strain evidence="2 3">216_PA32_1</strain>
    </source>
</reference>
<protein>
    <submittedName>
        <fullName evidence="2">Uncharacterized protein</fullName>
    </submittedName>
</protein>
<accession>A0A844VZ59</accession>
<proteinExistence type="predicted"/>
<feature type="region of interest" description="Disordered" evidence="1">
    <location>
        <begin position="1"/>
        <end position="23"/>
    </location>
</feature>